<keyword evidence="11" id="KW-1185">Reference proteome</keyword>
<comment type="similarity">
    <text evidence="3">Belongs to the HARBI1 family.</text>
</comment>
<dbReference type="GO" id="GO:0016787">
    <property type="term" value="F:hydrolase activity"/>
    <property type="evidence" value="ECO:0007669"/>
    <property type="project" value="UniProtKB-KW"/>
</dbReference>
<dbReference type="PANTHER" id="PTHR22930:SF267">
    <property type="entry name" value="NUCLEASE HARBI1-RELATED"/>
    <property type="match status" value="1"/>
</dbReference>
<comment type="subcellular location">
    <subcellularLocation>
        <location evidence="2">Nucleus</location>
    </subcellularLocation>
</comment>
<dbReference type="InParanoid" id="A0A671XP31"/>
<feature type="compositionally biased region" description="Polar residues" evidence="8">
    <location>
        <begin position="1"/>
        <end position="11"/>
    </location>
</feature>
<evidence type="ECO:0000256" key="2">
    <source>
        <dbReference type="ARBA" id="ARBA00004123"/>
    </source>
</evidence>
<evidence type="ECO:0000256" key="4">
    <source>
        <dbReference type="ARBA" id="ARBA00022722"/>
    </source>
</evidence>
<feature type="region of interest" description="Disordered" evidence="8">
    <location>
        <begin position="1"/>
        <end position="28"/>
    </location>
</feature>
<keyword evidence="4" id="KW-0540">Nuclease</keyword>
<dbReference type="Pfam" id="PF13359">
    <property type="entry name" value="DDE_Tnp_4"/>
    <property type="match status" value="1"/>
</dbReference>
<evidence type="ECO:0000259" key="9">
    <source>
        <dbReference type="Pfam" id="PF13359"/>
    </source>
</evidence>
<keyword evidence="6" id="KW-0378">Hydrolase</keyword>
<reference evidence="10" key="3">
    <citation type="submission" date="2025-09" db="UniProtKB">
        <authorList>
            <consortium name="Ensembl"/>
        </authorList>
    </citation>
    <scope>IDENTIFICATION</scope>
</reference>
<sequence length="328" mass="37083">RAIHLNRQNIGRSRSRRRHRHNERRRRERVSSARVNIFGMTEEKIIETYCLSSNAILELLEELRADLEPVTRRSHAISCMAKLLSTLHFLAFGSFQRTGAISAGISQSNFSGVLSHLLNAMSRRMGRYIKFPRTPDTLDATKRGFCAVAGFPKIIGAIDCTHVEHIYRNRIHNVVAQYPGSVHDSFILRNSVLFQKRRDGEYGDGWLLGDSAYPLHPFLMTPVLNPTTPGEHRYNVAHIQTRNIVERTFGMLKSRSRCLDRTGGALLYRPEKVAQITVVCCILHNIAKCHGLEHDALDVEENPHRPHVGQLNAAGLQTGANLIQSHFS</sequence>
<dbReference type="GeneTree" id="ENSGT00940000154348"/>
<feature type="domain" description="DDE Tnp4" evidence="9">
    <location>
        <begin position="170"/>
        <end position="285"/>
    </location>
</feature>
<dbReference type="Ensembl" id="ENSSAUT00010054774.1">
    <property type="protein sequence ID" value="ENSSAUP00010052086.1"/>
    <property type="gene ID" value="ENSSAUG00010021612.1"/>
</dbReference>
<accession>A0A671XP31</accession>
<protein>
    <recommendedName>
        <fullName evidence="9">DDE Tnp4 domain-containing protein</fullName>
    </recommendedName>
</protein>
<dbReference type="GO" id="GO:0005634">
    <property type="term" value="C:nucleus"/>
    <property type="evidence" value="ECO:0007669"/>
    <property type="project" value="UniProtKB-SubCell"/>
</dbReference>
<dbReference type="GO" id="GO:0046872">
    <property type="term" value="F:metal ion binding"/>
    <property type="evidence" value="ECO:0007669"/>
    <property type="project" value="UniProtKB-KW"/>
</dbReference>
<evidence type="ECO:0000313" key="11">
    <source>
        <dbReference type="Proteomes" id="UP000472265"/>
    </source>
</evidence>
<evidence type="ECO:0000256" key="3">
    <source>
        <dbReference type="ARBA" id="ARBA00006958"/>
    </source>
</evidence>
<dbReference type="GO" id="GO:0004518">
    <property type="term" value="F:nuclease activity"/>
    <property type="evidence" value="ECO:0007669"/>
    <property type="project" value="UniProtKB-KW"/>
</dbReference>
<dbReference type="InterPro" id="IPR027806">
    <property type="entry name" value="HARBI1_dom"/>
</dbReference>
<evidence type="ECO:0000256" key="8">
    <source>
        <dbReference type="SAM" id="MobiDB-lite"/>
    </source>
</evidence>
<dbReference type="InterPro" id="IPR045249">
    <property type="entry name" value="HARBI1-like"/>
</dbReference>
<reference evidence="10" key="2">
    <citation type="submission" date="2025-08" db="UniProtKB">
        <authorList>
            <consortium name="Ensembl"/>
        </authorList>
    </citation>
    <scope>IDENTIFICATION</scope>
</reference>
<dbReference type="AlphaFoldDB" id="A0A671XP31"/>
<evidence type="ECO:0000256" key="1">
    <source>
        <dbReference type="ARBA" id="ARBA00001968"/>
    </source>
</evidence>
<comment type="cofactor">
    <cofactor evidence="1">
        <name>a divalent metal cation</name>
        <dbReference type="ChEBI" id="CHEBI:60240"/>
    </cofactor>
</comment>
<evidence type="ECO:0000256" key="5">
    <source>
        <dbReference type="ARBA" id="ARBA00022723"/>
    </source>
</evidence>
<evidence type="ECO:0000313" key="10">
    <source>
        <dbReference type="Ensembl" id="ENSSAUP00010052086.1"/>
    </source>
</evidence>
<dbReference type="PANTHER" id="PTHR22930">
    <property type="match status" value="1"/>
</dbReference>
<keyword evidence="5" id="KW-0479">Metal-binding</keyword>
<feature type="compositionally biased region" description="Basic residues" evidence="8">
    <location>
        <begin position="13"/>
        <end position="28"/>
    </location>
</feature>
<dbReference type="OMA" id="NYHSMNM"/>
<name>A0A671XP31_SPAAU</name>
<dbReference type="Proteomes" id="UP000472265">
    <property type="component" value="Chromosome 10"/>
</dbReference>
<evidence type="ECO:0000256" key="7">
    <source>
        <dbReference type="ARBA" id="ARBA00023242"/>
    </source>
</evidence>
<evidence type="ECO:0000256" key="6">
    <source>
        <dbReference type="ARBA" id="ARBA00022801"/>
    </source>
</evidence>
<reference evidence="10" key="1">
    <citation type="submission" date="2021-04" db="EMBL/GenBank/DDBJ databases">
        <authorList>
            <consortium name="Wellcome Sanger Institute Data Sharing"/>
        </authorList>
    </citation>
    <scope>NUCLEOTIDE SEQUENCE [LARGE SCALE GENOMIC DNA]</scope>
</reference>
<proteinExistence type="inferred from homology"/>
<keyword evidence="7" id="KW-0539">Nucleus</keyword>
<organism evidence="10 11">
    <name type="scientific">Sparus aurata</name>
    <name type="common">Gilthead sea bream</name>
    <dbReference type="NCBI Taxonomy" id="8175"/>
    <lineage>
        <taxon>Eukaryota</taxon>
        <taxon>Metazoa</taxon>
        <taxon>Chordata</taxon>
        <taxon>Craniata</taxon>
        <taxon>Vertebrata</taxon>
        <taxon>Euteleostomi</taxon>
        <taxon>Actinopterygii</taxon>
        <taxon>Neopterygii</taxon>
        <taxon>Teleostei</taxon>
        <taxon>Neoteleostei</taxon>
        <taxon>Acanthomorphata</taxon>
        <taxon>Eupercaria</taxon>
        <taxon>Spariformes</taxon>
        <taxon>Sparidae</taxon>
        <taxon>Sparus</taxon>
    </lineage>
</organism>